<feature type="non-terminal residue" evidence="7">
    <location>
        <position position="297"/>
    </location>
</feature>
<dbReference type="Proteomes" id="UP000571582">
    <property type="component" value="Unassembled WGS sequence"/>
</dbReference>
<feature type="domain" description="HYDIN/VesB/CFA65-like Ig-like" evidence="6">
    <location>
        <begin position="2"/>
        <end position="75"/>
    </location>
</feature>
<dbReference type="GO" id="GO:1904158">
    <property type="term" value="P:axonemal central apparatus assembly"/>
    <property type="evidence" value="ECO:0007669"/>
    <property type="project" value="TreeGrafter"/>
</dbReference>
<protein>
    <submittedName>
        <fullName evidence="7">HYDIN protein</fullName>
    </submittedName>
</protein>
<dbReference type="PANTHER" id="PTHR23053">
    <property type="entry name" value="DLEC1 DELETED IN LUNG AND ESOPHAGEAL CANCER 1"/>
    <property type="match status" value="1"/>
</dbReference>
<accession>A0A7L2C1A5</accession>
<dbReference type="AlphaFoldDB" id="A0A7L2C1A5"/>
<evidence type="ECO:0000256" key="5">
    <source>
        <dbReference type="ARBA" id="ARBA00023273"/>
    </source>
</evidence>
<dbReference type="GO" id="GO:0003341">
    <property type="term" value="P:cilium movement"/>
    <property type="evidence" value="ECO:0007669"/>
    <property type="project" value="TreeGrafter"/>
</dbReference>
<dbReference type="InterPro" id="IPR033305">
    <property type="entry name" value="Hydin-like"/>
</dbReference>
<dbReference type="InterPro" id="IPR053879">
    <property type="entry name" value="HYDIN_VesB_CFA65-like_Ig"/>
</dbReference>
<comment type="caution">
    <text evidence="7">The sequence shown here is derived from an EMBL/GenBank/DDBJ whole genome shotgun (WGS) entry which is preliminary data.</text>
</comment>
<name>A0A7L2C1A5_9PASS</name>
<keyword evidence="5" id="KW-0966">Cell projection</keyword>
<evidence type="ECO:0000256" key="2">
    <source>
        <dbReference type="ARBA" id="ARBA00004496"/>
    </source>
</evidence>
<dbReference type="SUPFAM" id="SSF49354">
    <property type="entry name" value="PapD-like"/>
    <property type="match status" value="1"/>
</dbReference>
<comment type="subcellular location">
    <subcellularLocation>
        <location evidence="1">Cell projection</location>
        <location evidence="1">Cilium</location>
    </subcellularLocation>
    <subcellularLocation>
        <location evidence="2">Cytoplasm</location>
    </subcellularLocation>
</comment>
<organism evidence="7 8">
    <name type="scientific">Alaudala cheleensis</name>
    <name type="common">Asian short-toed lark</name>
    <dbReference type="NCBI Taxonomy" id="670337"/>
    <lineage>
        <taxon>Eukaryota</taxon>
        <taxon>Metazoa</taxon>
        <taxon>Chordata</taxon>
        <taxon>Craniata</taxon>
        <taxon>Vertebrata</taxon>
        <taxon>Euteleostomi</taxon>
        <taxon>Archelosauria</taxon>
        <taxon>Archosauria</taxon>
        <taxon>Dinosauria</taxon>
        <taxon>Saurischia</taxon>
        <taxon>Theropoda</taxon>
        <taxon>Coelurosauria</taxon>
        <taxon>Aves</taxon>
        <taxon>Neognathae</taxon>
        <taxon>Neoaves</taxon>
        <taxon>Telluraves</taxon>
        <taxon>Australaves</taxon>
        <taxon>Passeriformes</taxon>
        <taxon>Sylvioidea</taxon>
        <taxon>Alaudidae</taxon>
        <taxon>Alaudala</taxon>
    </lineage>
</organism>
<evidence type="ECO:0000256" key="1">
    <source>
        <dbReference type="ARBA" id="ARBA00004138"/>
    </source>
</evidence>
<gene>
    <name evidence="7" type="primary">Hydin_2</name>
    <name evidence="7" type="ORF">ALACHE_R08952</name>
</gene>
<dbReference type="GO" id="GO:0005930">
    <property type="term" value="C:axoneme"/>
    <property type="evidence" value="ECO:0007669"/>
    <property type="project" value="TreeGrafter"/>
</dbReference>
<dbReference type="EMBL" id="VWYE01014639">
    <property type="protein sequence ID" value="NXQ29904.1"/>
    <property type="molecule type" value="Genomic_DNA"/>
</dbReference>
<sequence>LINKGAIDAPFACTPLTTDVGSGFKVAPEEGIIAPGGIQTIQISFNATKLGWFAEDFQISVAGSPTPVILPITGNVVEPSLQFDPPELHFGDISFGFPYTRTCRLTNTSHVPVRFQLRVWGDGTQPAISSFEQIRRENDPSWRNGIHFDVKPREFTMNPSQGTLAPKEKQEIEVTLCSNTMVDFCQKLLVDAEGIYKGVASLTILARCRIPNLEVYPESVLCYDECLLKEPYEKKLYICNESDLPGCYGLVPQERKEDTPVFYSSPKPCGIIQPRSAEEMPIIIEVQKLGEHLTDVP</sequence>
<reference evidence="7 8" key="1">
    <citation type="submission" date="2019-09" db="EMBL/GenBank/DDBJ databases">
        <title>Bird 10,000 Genomes (B10K) Project - Family phase.</title>
        <authorList>
            <person name="Zhang G."/>
        </authorList>
    </citation>
    <scope>NUCLEOTIDE SEQUENCE [LARGE SCALE GENOMIC DNA]</scope>
    <source>
        <strain evidence="7">B10K-DU-001-15</strain>
        <tissue evidence="7">Muscle</tissue>
    </source>
</reference>
<dbReference type="Pfam" id="PF22544">
    <property type="entry name" value="HYDIN_VesB_CFA65-like_Ig"/>
    <property type="match status" value="1"/>
</dbReference>
<dbReference type="InterPro" id="IPR013783">
    <property type="entry name" value="Ig-like_fold"/>
</dbReference>
<keyword evidence="3" id="KW-0963">Cytoplasm</keyword>
<keyword evidence="8" id="KW-1185">Reference proteome</keyword>
<dbReference type="InterPro" id="IPR008962">
    <property type="entry name" value="PapD-like_sf"/>
</dbReference>
<dbReference type="Pfam" id="PF14874">
    <property type="entry name" value="PapD-like"/>
    <property type="match status" value="1"/>
</dbReference>
<evidence type="ECO:0000259" key="6">
    <source>
        <dbReference type="Pfam" id="PF22544"/>
    </source>
</evidence>
<evidence type="ECO:0000313" key="7">
    <source>
        <dbReference type="EMBL" id="NXQ29904.1"/>
    </source>
</evidence>
<dbReference type="Gene3D" id="2.60.40.10">
    <property type="entry name" value="Immunoglobulins"/>
    <property type="match status" value="2"/>
</dbReference>
<evidence type="ECO:0000256" key="3">
    <source>
        <dbReference type="ARBA" id="ARBA00022490"/>
    </source>
</evidence>
<dbReference type="PANTHER" id="PTHR23053:SF0">
    <property type="entry name" value="HYDROCEPHALUS-INDUCING PROTEIN HOMOLOG"/>
    <property type="match status" value="1"/>
</dbReference>
<keyword evidence="4" id="KW-0969">Cilium</keyword>
<evidence type="ECO:0000313" key="8">
    <source>
        <dbReference type="Proteomes" id="UP000571582"/>
    </source>
</evidence>
<proteinExistence type="predicted"/>
<feature type="non-terminal residue" evidence="7">
    <location>
        <position position="1"/>
    </location>
</feature>
<evidence type="ECO:0000256" key="4">
    <source>
        <dbReference type="ARBA" id="ARBA00023069"/>
    </source>
</evidence>